<dbReference type="InterPro" id="IPR006652">
    <property type="entry name" value="Kelch_1"/>
</dbReference>
<sequence length="245" mass="27273">MNTVKCHEYMKYSLKCQKLIISAIMSIHHLDPRSTNEVARPRLPSSVLFAFGGWSGASPTNAMECYDSRAGAWVNVTVTGEIPRAYHGTAFYRGYVFIVGGFDGLEFFKSVRRFDPVGVIWQEAECDSVHLTYGLMSMCTQVGGFDGVNRQGTVEVYLEDVNSWSLVPSMLNPRSNFGLEVVDDVIVVAGGFNGYGTIRNVEGYDYKSRRWNNLMEMAVNRSALSCCVADDLPNVDVYAAPRDVR</sequence>
<dbReference type="PANTHER" id="PTHR24412">
    <property type="entry name" value="KELCH PROTEIN"/>
    <property type="match status" value="1"/>
</dbReference>
<dbReference type="Pfam" id="PF01344">
    <property type="entry name" value="Kelch_1"/>
    <property type="match status" value="4"/>
</dbReference>
<keyword evidence="4" id="KW-1185">Reference proteome</keyword>
<reference evidence="3" key="1">
    <citation type="submission" date="2025-08" db="UniProtKB">
        <authorList>
            <consortium name="Ensembl"/>
        </authorList>
    </citation>
    <scope>IDENTIFICATION</scope>
</reference>
<name>A0A8C4QAD2_EPTBU</name>
<dbReference type="SUPFAM" id="SSF117281">
    <property type="entry name" value="Kelch motif"/>
    <property type="match status" value="1"/>
</dbReference>
<accession>A0A8C4QAD2</accession>
<dbReference type="Ensembl" id="ENSEBUT00000012708.1">
    <property type="protein sequence ID" value="ENSEBUP00000012132.1"/>
    <property type="gene ID" value="ENSEBUG00000007738.1"/>
</dbReference>
<evidence type="ECO:0000313" key="4">
    <source>
        <dbReference type="Proteomes" id="UP000694388"/>
    </source>
</evidence>
<dbReference type="Gene3D" id="2.120.10.80">
    <property type="entry name" value="Kelch-type beta propeller"/>
    <property type="match status" value="2"/>
</dbReference>
<dbReference type="InterPro" id="IPR015915">
    <property type="entry name" value="Kelch-typ_b-propeller"/>
</dbReference>
<dbReference type="GeneTree" id="ENSGT00940000154664"/>
<dbReference type="PANTHER" id="PTHR24412:SF172">
    <property type="entry name" value="KELCH-LIKE PROTEIN 10"/>
    <property type="match status" value="1"/>
</dbReference>
<evidence type="ECO:0008006" key="5">
    <source>
        <dbReference type="Google" id="ProtNLM"/>
    </source>
</evidence>
<keyword evidence="1" id="KW-0880">Kelch repeat</keyword>
<evidence type="ECO:0000256" key="1">
    <source>
        <dbReference type="ARBA" id="ARBA00022441"/>
    </source>
</evidence>
<dbReference type="OMA" id="MRAYKWE"/>
<organism evidence="3 4">
    <name type="scientific">Eptatretus burgeri</name>
    <name type="common">Inshore hagfish</name>
    <dbReference type="NCBI Taxonomy" id="7764"/>
    <lineage>
        <taxon>Eukaryota</taxon>
        <taxon>Metazoa</taxon>
        <taxon>Chordata</taxon>
        <taxon>Craniata</taxon>
        <taxon>Vertebrata</taxon>
        <taxon>Cyclostomata</taxon>
        <taxon>Myxini</taxon>
        <taxon>Myxiniformes</taxon>
        <taxon>Myxinidae</taxon>
        <taxon>Eptatretinae</taxon>
        <taxon>Eptatretus</taxon>
    </lineage>
</organism>
<protein>
    <recommendedName>
        <fullName evidence="5">Kelch-like protein 10</fullName>
    </recommendedName>
</protein>
<proteinExistence type="predicted"/>
<evidence type="ECO:0000313" key="3">
    <source>
        <dbReference type="Ensembl" id="ENSEBUP00000012132.1"/>
    </source>
</evidence>
<dbReference type="SMART" id="SM00612">
    <property type="entry name" value="Kelch"/>
    <property type="match status" value="4"/>
</dbReference>
<dbReference type="Proteomes" id="UP000694388">
    <property type="component" value="Unplaced"/>
</dbReference>
<dbReference type="AlphaFoldDB" id="A0A8C4QAD2"/>
<reference evidence="3" key="2">
    <citation type="submission" date="2025-09" db="UniProtKB">
        <authorList>
            <consortium name="Ensembl"/>
        </authorList>
    </citation>
    <scope>IDENTIFICATION</scope>
</reference>
<keyword evidence="2" id="KW-0677">Repeat</keyword>
<evidence type="ECO:0000256" key="2">
    <source>
        <dbReference type="ARBA" id="ARBA00022737"/>
    </source>
</evidence>